<proteinExistence type="predicted"/>
<feature type="region of interest" description="Disordered" evidence="5">
    <location>
        <begin position="371"/>
        <end position="401"/>
    </location>
</feature>
<feature type="compositionally biased region" description="Basic and acidic residues" evidence="5">
    <location>
        <begin position="602"/>
        <end position="629"/>
    </location>
</feature>
<dbReference type="Ensembl" id="ENSPKIT00000002092.1">
    <property type="protein sequence ID" value="ENSPKIP00000021456.1"/>
    <property type="gene ID" value="ENSPKIG00000005837.1"/>
</dbReference>
<dbReference type="SUPFAM" id="SSF57716">
    <property type="entry name" value="Glucocorticoid receptor-like (DNA-binding domain)"/>
    <property type="match status" value="2"/>
</dbReference>
<name>A0A3B3RUP2_9TELE</name>
<dbReference type="Ensembl" id="ENSPKIT00000002061.1">
    <property type="protein sequence ID" value="ENSPKIP00000021425.1"/>
    <property type="gene ID" value="ENSPKIG00000005837.1"/>
</dbReference>
<feature type="compositionally biased region" description="Basic and acidic residues" evidence="5">
    <location>
        <begin position="388"/>
        <end position="399"/>
    </location>
</feature>
<keyword evidence="3 4" id="KW-0440">LIM domain</keyword>
<dbReference type="FunFam" id="2.10.110.10:FF:000002">
    <property type="entry name" value="LIM domain and actin-binding 1"/>
    <property type="match status" value="1"/>
</dbReference>
<keyword evidence="1 4" id="KW-0479">Metal-binding</keyword>
<evidence type="ECO:0000313" key="7">
    <source>
        <dbReference type="Ensembl" id="ENSPKIP00000021456.1"/>
    </source>
</evidence>
<accession>A0A3B3RUP2</accession>
<dbReference type="InterPro" id="IPR001781">
    <property type="entry name" value="Znf_LIM"/>
</dbReference>
<organism evidence="7 8">
    <name type="scientific">Paramormyrops kingsleyae</name>
    <dbReference type="NCBI Taxonomy" id="1676925"/>
    <lineage>
        <taxon>Eukaryota</taxon>
        <taxon>Metazoa</taxon>
        <taxon>Chordata</taxon>
        <taxon>Craniata</taxon>
        <taxon>Vertebrata</taxon>
        <taxon>Euteleostomi</taxon>
        <taxon>Actinopterygii</taxon>
        <taxon>Neopterygii</taxon>
        <taxon>Teleostei</taxon>
        <taxon>Osteoglossocephala</taxon>
        <taxon>Osteoglossomorpha</taxon>
        <taxon>Osteoglossiformes</taxon>
        <taxon>Mormyridae</taxon>
        <taxon>Paramormyrops</taxon>
    </lineage>
</organism>
<dbReference type="Gene3D" id="2.10.110.10">
    <property type="entry name" value="Cysteine Rich Protein"/>
    <property type="match status" value="1"/>
</dbReference>
<dbReference type="AlphaFoldDB" id="A0A3B3RUP2"/>
<dbReference type="PANTHER" id="PTHR24206">
    <property type="entry name" value="OS06G0237300 PROTEIN"/>
    <property type="match status" value="1"/>
</dbReference>
<evidence type="ECO:0000256" key="4">
    <source>
        <dbReference type="PROSITE-ProRule" id="PRU00125"/>
    </source>
</evidence>
<dbReference type="PROSITE" id="PS00478">
    <property type="entry name" value="LIM_DOMAIN_1"/>
    <property type="match status" value="1"/>
</dbReference>
<dbReference type="KEGG" id="pki:111854774"/>
<feature type="compositionally biased region" description="Acidic residues" evidence="5">
    <location>
        <begin position="677"/>
        <end position="691"/>
    </location>
</feature>
<feature type="compositionally biased region" description="Polar residues" evidence="5">
    <location>
        <begin position="548"/>
        <end position="563"/>
    </location>
</feature>
<dbReference type="OrthoDB" id="6129702at2759"/>
<dbReference type="SMART" id="SM00132">
    <property type="entry name" value="LIM"/>
    <property type="match status" value="1"/>
</dbReference>
<evidence type="ECO:0000259" key="6">
    <source>
        <dbReference type="PROSITE" id="PS50023"/>
    </source>
</evidence>
<feature type="compositionally biased region" description="Basic and acidic residues" evidence="5">
    <location>
        <begin position="582"/>
        <end position="593"/>
    </location>
</feature>
<dbReference type="PROSITE" id="PS50023">
    <property type="entry name" value="LIM_DOMAIN_2"/>
    <property type="match status" value="1"/>
</dbReference>
<dbReference type="CDD" id="cd09485">
    <property type="entry name" value="LIM_Eplin_alpha_beta"/>
    <property type="match status" value="1"/>
</dbReference>
<keyword evidence="2 4" id="KW-0862">Zinc</keyword>
<feature type="compositionally biased region" description="Polar residues" evidence="5">
    <location>
        <begin position="638"/>
        <end position="648"/>
    </location>
</feature>
<feature type="domain" description="LIM zinc-binding" evidence="6">
    <location>
        <begin position="297"/>
        <end position="357"/>
    </location>
</feature>
<evidence type="ECO:0000313" key="8">
    <source>
        <dbReference type="Proteomes" id="UP000261540"/>
    </source>
</evidence>
<dbReference type="Proteomes" id="UP000261540">
    <property type="component" value="Unplaced"/>
</dbReference>
<feature type="region of interest" description="Disordered" evidence="5">
    <location>
        <begin position="47"/>
        <end position="282"/>
    </location>
</feature>
<evidence type="ECO:0000256" key="5">
    <source>
        <dbReference type="SAM" id="MobiDB-lite"/>
    </source>
</evidence>
<dbReference type="GO" id="GO:0046872">
    <property type="term" value="F:metal ion binding"/>
    <property type="evidence" value="ECO:0007669"/>
    <property type="project" value="UniProtKB-KW"/>
</dbReference>
<keyword evidence="8" id="KW-1185">Reference proteome</keyword>
<evidence type="ECO:0000256" key="1">
    <source>
        <dbReference type="ARBA" id="ARBA00022723"/>
    </source>
</evidence>
<dbReference type="InterPro" id="IPR028740">
    <property type="entry name" value="EPLIN_Lim_dom"/>
</dbReference>
<evidence type="ECO:0000256" key="2">
    <source>
        <dbReference type="ARBA" id="ARBA00022833"/>
    </source>
</evidence>
<protein>
    <submittedName>
        <fullName evidence="7">LIM domain and actin-binding protein 1-like</fullName>
    </submittedName>
</protein>
<reference evidence="7" key="1">
    <citation type="submission" date="2025-05" db="UniProtKB">
        <authorList>
            <consortium name="Ensembl"/>
        </authorList>
    </citation>
    <scope>IDENTIFICATION</scope>
</reference>
<sequence length="691" mass="76721">MEAGPFSRKQWASQSLRITARELSLVGTRGQSNAIAERFSKYQKAAEQTNLEKRKMSTEALPPSFRSGNLSVLKKRWEQPLLKDKPVPPPAGLSSRPQASTDHGVVPEGPPVAKPSTPAACSADQRDPGPAKTAPQPPILQRRPSKQAADVVRETKVTSAPRTLVRKPSVPMEDLKMVFEQGRGPRTEPSTEGVRRSNRSSSSTSEDVERLGAGSRSPVQKLPKAEEHLGVQGVLESSDKDGMTKSQAATAQREPATPPSSSPSSELISREDPPFHNGMETESQSKAVRKFCLPVRETCVACLKTVYPLERLVANQQIFHKACFRCTHCCTKLSLANYASLHGNIYCKPHFNQLFKAKGNYDEGFGHRPHKELWEGHPEDEAEGSGEQAKEQGVEHGRDTQVNQQQNPLVEDAPLAKVNVLAATLEIKTHPTMQGEKPAFEKPAETRRLKIAWPPTLEEDQGSGSSNSLLEDGMARPFRAKWPPEGDAAPITQTPELLELKSLRRSTSLKERIRPFSVAVCRTSPPAPAPAPREPRRVSRGLLERSASLRQDGTSKRLQVWQSKTEKPKEEHDHVNGGGCLEEQKRGAEEKGKRIPQALDGEPQKREPQKEELEKNAPEEQLNYKKNSDVQECPSPPSESQRSHTSQDVGFWDGEEVEENTEVSVEEHIKRNRHYDDDDDDDDDEDEENLV</sequence>
<evidence type="ECO:0000256" key="3">
    <source>
        <dbReference type="ARBA" id="ARBA00023038"/>
    </source>
</evidence>
<feature type="compositionally biased region" description="Basic and acidic residues" evidence="5">
    <location>
        <begin position="564"/>
        <end position="575"/>
    </location>
</feature>
<feature type="compositionally biased region" description="Basic and acidic residues" evidence="5">
    <location>
        <begin position="75"/>
        <end position="86"/>
    </location>
</feature>
<feature type="region of interest" description="Disordered" evidence="5">
    <location>
        <begin position="521"/>
        <end position="691"/>
    </location>
</feature>
<dbReference type="GeneTree" id="ENSGT00940000158313"/>
<dbReference type="Pfam" id="PF00412">
    <property type="entry name" value="LIM"/>
    <property type="match status" value="1"/>
</dbReference>